<feature type="region of interest" description="Disordered" evidence="1">
    <location>
        <begin position="18"/>
        <end position="43"/>
    </location>
</feature>
<keyword evidence="3" id="KW-1185">Reference proteome</keyword>
<comment type="caution">
    <text evidence="2">The sequence shown here is derived from an EMBL/GenBank/DDBJ whole genome shotgun (WGS) entry which is preliminary data.</text>
</comment>
<dbReference type="EMBL" id="LGTZ01001129">
    <property type="protein sequence ID" value="OJD22229.1"/>
    <property type="molecule type" value="Genomic_DNA"/>
</dbReference>
<organism evidence="2 3">
    <name type="scientific">Blastomyces percursus</name>
    <dbReference type="NCBI Taxonomy" id="1658174"/>
    <lineage>
        <taxon>Eukaryota</taxon>
        <taxon>Fungi</taxon>
        <taxon>Dikarya</taxon>
        <taxon>Ascomycota</taxon>
        <taxon>Pezizomycotina</taxon>
        <taxon>Eurotiomycetes</taxon>
        <taxon>Eurotiomycetidae</taxon>
        <taxon>Onygenales</taxon>
        <taxon>Ajellomycetaceae</taxon>
        <taxon>Blastomyces</taxon>
    </lineage>
</organism>
<sequence>MCSPPVDPEVSELWDLLLDPPTPEEDLTLEEEPQEEAPEPPLQVEQLEDPGYDIEERQSSLYAQTMASIVRETIANIQRILGGGPLPIHPGYMSQIRALLFFLRSWRSCIIVHYNKGKGYVPSHRLGDVLDNLLNQNASLRRELLHDLRTPMPLTLMEAFPPVCFFQAEEVAEQAMHAVNCFKLRQTSMMTISTRRRGKMPARAPTPTPTGASRSAPPGRGRTASIPRRLERAPPIKTYSASEVWETVHLGDYWMDGISTLHPEEHPLWRGYIDAGDINPEHAPPFYRQLITE</sequence>
<evidence type="ECO:0000313" key="2">
    <source>
        <dbReference type="EMBL" id="OJD22229.1"/>
    </source>
</evidence>
<feature type="region of interest" description="Disordered" evidence="1">
    <location>
        <begin position="193"/>
        <end position="233"/>
    </location>
</feature>
<accession>A0A1J9R3N7</accession>
<gene>
    <name evidence="2" type="ORF">ACJ73_06428</name>
</gene>
<feature type="compositionally biased region" description="Low complexity" evidence="1">
    <location>
        <begin position="201"/>
        <end position="218"/>
    </location>
</feature>
<dbReference type="VEuPathDB" id="FungiDB:ACJ73_06428"/>
<dbReference type="Proteomes" id="UP000242791">
    <property type="component" value="Unassembled WGS sequence"/>
</dbReference>
<evidence type="ECO:0000313" key="3">
    <source>
        <dbReference type="Proteomes" id="UP000242791"/>
    </source>
</evidence>
<proteinExistence type="predicted"/>
<reference evidence="2 3" key="1">
    <citation type="submission" date="2015-08" db="EMBL/GenBank/DDBJ databases">
        <title>Emmonsia species relationships and genome sequence.</title>
        <authorList>
            <person name="Cuomo C.A."/>
            <person name="Schwartz I.S."/>
            <person name="Kenyon C."/>
            <person name="De Hoog G.S."/>
            <person name="Govender N.P."/>
            <person name="Botha A."/>
            <person name="Moreno L."/>
            <person name="De Vries M."/>
            <person name="Munoz J.F."/>
            <person name="Stielow J.B."/>
        </authorList>
    </citation>
    <scope>NUCLEOTIDE SEQUENCE [LARGE SCALE GENOMIC DNA]</scope>
    <source>
        <strain evidence="2 3">EI222</strain>
    </source>
</reference>
<feature type="compositionally biased region" description="Acidic residues" evidence="1">
    <location>
        <begin position="22"/>
        <end position="38"/>
    </location>
</feature>
<dbReference type="AlphaFoldDB" id="A0A1J9R3N7"/>
<protein>
    <submittedName>
        <fullName evidence="2">Uncharacterized protein</fullName>
    </submittedName>
</protein>
<evidence type="ECO:0000256" key="1">
    <source>
        <dbReference type="SAM" id="MobiDB-lite"/>
    </source>
</evidence>
<dbReference type="OrthoDB" id="4188663at2759"/>
<name>A0A1J9R3N7_9EURO</name>